<feature type="region of interest" description="Disordered" evidence="1">
    <location>
        <begin position="61"/>
        <end position="91"/>
    </location>
</feature>
<evidence type="ECO:0000313" key="3">
    <source>
        <dbReference type="Proteomes" id="UP000634136"/>
    </source>
</evidence>
<dbReference type="AlphaFoldDB" id="A0A834SDT3"/>
<evidence type="ECO:0000256" key="1">
    <source>
        <dbReference type="SAM" id="MobiDB-lite"/>
    </source>
</evidence>
<proteinExistence type="predicted"/>
<accession>A0A834SDT3</accession>
<evidence type="ECO:0000313" key="2">
    <source>
        <dbReference type="EMBL" id="KAF7801586.1"/>
    </source>
</evidence>
<reference evidence="2" key="1">
    <citation type="submission" date="2020-09" db="EMBL/GenBank/DDBJ databases">
        <title>Genome-Enabled Discovery of Anthraquinone Biosynthesis in Senna tora.</title>
        <authorList>
            <person name="Kang S.-H."/>
            <person name="Pandey R.P."/>
            <person name="Lee C.-M."/>
            <person name="Sim J.-S."/>
            <person name="Jeong J.-T."/>
            <person name="Choi B.-S."/>
            <person name="Jung M."/>
            <person name="Ginzburg D."/>
            <person name="Zhao K."/>
            <person name="Won S.Y."/>
            <person name="Oh T.-J."/>
            <person name="Yu Y."/>
            <person name="Kim N.-H."/>
            <person name="Lee O.R."/>
            <person name="Lee T.-H."/>
            <person name="Bashyal P."/>
            <person name="Kim T.-S."/>
            <person name="Lee W.-H."/>
            <person name="Kawkins C."/>
            <person name="Kim C.-K."/>
            <person name="Kim J.S."/>
            <person name="Ahn B.O."/>
            <person name="Rhee S.Y."/>
            <person name="Sohng J.K."/>
        </authorList>
    </citation>
    <scope>NUCLEOTIDE SEQUENCE</scope>
    <source>
        <tissue evidence="2">Leaf</tissue>
    </source>
</reference>
<comment type="caution">
    <text evidence="2">The sequence shown here is derived from an EMBL/GenBank/DDBJ whole genome shotgun (WGS) entry which is preliminary data.</text>
</comment>
<keyword evidence="3" id="KW-1185">Reference proteome</keyword>
<dbReference type="EMBL" id="JAAIUW010000013">
    <property type="protein sequence ID" value="KAF7801586.1"/>
    <property type="molecule type" value="Genomic_DNA"/>
</dbReference>
<name>A0A834SDT3_9FABA</name>
<dbReference type="OrthoDB" id="21449at2759"/>
<organism evidence="2 3">
    <name type="scientific">Senna tora</name>
    <dbReference type="NCBI Taxonomy" id="362788"/>
    <lineage>
        <taxon>Eukaryota</taxon>
        <taxon>Viridiplantae</taxon>
        <taxon>Streptophyta</taxon>
        <taxon>Embryophyta</taxon>
        <taxon>Tracheophyta</taxon>
        <taxon>Spermatophyta</taxon>
        <taxon>Magnoliopsida</taxon>
        <taxon>eudicotyledons</taxon>
        <taxon>Gunneridae</taxon>
        <taxon>Pentapetalae</taxon>
        <taxon>rosids</taxon>
        <taxon>fabids</taxon>
        <taxon>Fabales</taxon>
        <taxon>Fabaceae</taxon>
        <taxon>Caesalpinioideae</taxon>
        <taxon>Cassia clade</taxon>
        <taxon>Senna</taxon>
    </lineage>
</organism>
<protein>
    <submittedName>
        <fullName evidence="2">Transcription factor GTE1-like protein</fullName>
    </submittedName>
</protein>
<gene>
    <name evidence="2" type="ORF">G2W53_040697</name>
</gene>
<sequence length="376" mass="41334">MPLASRIPIRFSGVTIMSNPSRSMGASNGHLLGPDYFGYYSCEVANLFSQDDDAFPIATHTSKFPEGTRGKSKGKSTIKHNDSSDSLYGNDGGAELSNFKKERLRSLLRLSVADLSSEVDERGKEEMLELNNASVFVIKNETEEKMKTTSISSLTTIAGACVVRSEGRRDNNGSDGLNRKARSPLRLAFSKGSLESHKTQHRFVVQPKKRVNWALQETTQENGNKRVSESRVEELGQVKAQSSLEKVVNGSVGGRSASIRPLALTWVAKRVDKSKEVTEVTGSVLGAAYGEKKSSIHASSKDNGVIEEVDLGPSCFGTKEEMTSYSLFDTDPLSFDTSDTETVDDDSLLSHFENEDGLLIEQLEKEYVEEQKQQKK</sequence>
<dbReference type="Proteomes" id="UP000634136">
    <property type="component" value="Unassembled WGS sequence"/>
</dbReference>